<gene>
    <name evidence="8" type="primary">mobA</name>
    <name evidence="10" type="ORF">ENH14_01035</name>
</gene>
<evidence type="ECO:0000256" key="3">
    <source>
        <dbReference type="ARBA" id="ARBA00022723"/>
    </source>
</evidence>
<reference evidence="10" key="1">
    <citation type="journal article" date="2020" name="mSystems">
        <title>Genome- and Community-Level Interaction Insights into Carbon Utilization and Element Cycling Functions of Hydrothermarchaeota in Hydrothermal Sediment.</title>
        <authorList>
            <person name="Zhou Z."/>
            <person name="Liu Y."/>
            <person name="Xu W."/>
            <person name="Pan J."/>
            <person name="Luo Z.H."/>
            <person name="Li M."/>
        </authorList>
    </citation>
    <scope>NUCLEOTIDE SEQUENCE [LARGE SCALE GENOMIC DNA]</scope>
    <source>
        <strain evidence="10">HyVt-28</strain>
    </source>
</reference>
<name>A0A7V0Q734_UNCW3</name>
<keyword evidence="10" id="KW-0548">Nucleotidyltransferase</keyword>
<comment type="cofactor">
    <cofactor evidence="8">
        <name>Mg(2+)</name>
        <dbReference type="ChEBI" id="CHEBI:18420"/>
    </cofactor>
</comment>
<evidence type="ECO:0000256" key="4">
    <source>
        <dbReference type="ARBA" id="ARBA00022741"/>
    </source>
</evidence>
<organism evidence="10">
    <name type="scientific">candidate division WOR-3 bacterium</name>
    <dbReference type="NCBI Taxonomy" id="2052148"/>
    <lineage>
        <taxon>Bacteria</taxon>
        <taxon>Bacteria division WOR-3</taxon>
    </lineage>
</organism>
<proteinExistence type="inferred from homology"/>
<dbReference type="CDD" id="cd02503">
    <property type="entry name" value="MobA"/>
    <property type="match status" value="1"/>
</dbReference>
<sequence>MKEKLLEATLIILVGGESRRMGFPKPLLLINRKNLVEIIIERLKILFSEIVVVGKGKQRIYGKEFIFVEDLYEYHSPLVGIYSGLKVSKNQFNFIVACDMPFVNKNLVKYMLKITGDYDVVVPIVRGYFEPLHAVYTKNTVNVIEEEIERGNLKVTSFYERVNVKEIPEKIVRKHDPELMSFINLNTPKDLKKYASFLNDL</sequence>
<feature type="domain" description="MobA-like NTP transferase" evidence="9">
    <location>
        <begin position="11"/>
        <end position="148"/>
    </location>
</feature>
<dbReference type="SUPFAM" id="SSF53448">
    <property type="entry name" value="Nucleotide-diphospho-sugar transferases"/>
    <property type="match status" value="1"/>
</dbReference>
<evidence type="ECO:0000313" key="10">
    <source>
        <dbReference type="EMBL" id="HDL60020.1"/>
    </source>
</evidence>
<accession>A0A7V0Q734</accession>
<evidence type="ECO:0000256" key="7">
    <source>
        <dbReference type="ARBA" id="ARBA00023150"/>
    </source>
</evidence>
<dbReference type="InterPro" id="IPR025877">
    <property type="entry name" value="MobA-like_NTP_Trfase"/>
</dbReference>
<keyword evidence="6 8" id="KW-0342">GTP-binding</keyword>
<dbReference type="AlphaFoldDB" id="A0A7V0Q734"/>
<keyword evidence="4 8" id="KW-0547">Nucleotide-binding</keyword>
<dbReference type="GO" id="GO:0061603">
    <property type="term" value="F:molybdenum cofactor guanylyltransferase activity"/>
    <property type="evidence" value="ECO:0007669"/>
    <property type="project" value="UniProtKB-EC"/>
</dbReference>
<dbReference type="Gene3D" id="3.90.550.10">
    <property type="entry name" value="Spore Coat Polysaccharide Biosynthesis Protein SpsA, Chain A"/>
    <property type="match status" value="1"/>
</dbReference>
<comment type="catalytic activity">
    <reaction evidence="8">
        <text>Mo-molybdopterin + GTP + H(+) = Mo-molybdopterin guanine dinucleotide + diphosphate</text>
        <dbReference type="Rhea" id="RHEA:34243"/>
        <dbReference type="ChEBI" id="CHEBI:15378"/>
        <dbReference type="ChEBI" id="CHEBI:33019"/>
        <dbReference type="ChEBI" id="CHEBI:37565"/>
        <dbReference type="ChEBI" id="CHEBI:71302"/>
        <dbReference type="ChEBI" id="CHEBI:71310"/>
        <dbReference type="EC" id="2.7.7.77"/>
    </reaction>
</comment>
<keyword evidence="3 8" id="KW-0479">Metal-binding</keyword>
<evidence type="ECO:0000256" key="6">
    <source>
        <dbReference type="ARBA" id="ARBA00023134"/>
    </source>
</evidence>
<keyword evidence="2 8" id="KW-0808">Transferase</keyword>
<dbReference type="GO" id="GO:0046872">
    <property type="term" value="F:metal ion binding"/>
    <property type="evidence" value="ECO:0007669"/>
    <property type="project" value="UniProtKB-KW"/>
</dbReference>
<dbReference type="GO" id="GO:0005525">
    <property type="term" value="F:GTP binding"/>
    <property type="evidence" value="ECO:0007669"/>
    <property type="project" value="UniProtKB-UniRule"/>
</dbReference>
<feature type="binding site" evidence="8">
    <location>
        <position position="99"/>
    </location>
    <ligand>
        <name>Mg(2+)</name>
        <dbReference type="ChEBI" id="CHEBI:18420"/>
    </ligand>
</feature>
<comment type="domain">
    <text evidence="8">The N-terminal domain determines nucleotide recognition and specific binding, while the C-terminal domain determines the specific binding to the target protein.</text>
</comment>
<keyword evidence="5 8" id="KW-0460">Magnesium</keyword>
<comment type="caution">
    <text evidence="10">The sequence shown here is derived from an EMBL/GenBank/DDBJ whole genome shotgun (WGS) entry which is preliminary data.</text>
</comment>
<feature type="binding site" evidence="8">
    <location>
        <position position="70"/>
    </location>
    <ligand>
        <name>GTP</name>
        <dbReference type="ChEBI" id="CHEBI:37565"/>
    </ligand>
</feature>
<dbReference type="InterPro" id="IPR029044">
    <property type="entry name" value="Nucleotide-diphossugar_trans"/>
</dbReference>
<keyword evidence="1 8" id="KW-0963">Cytoplasm</keyword>
<dbReference type="PANTHER" id="PTHR19136">
    <property type="entry name" value="MOLYBDENUM COFACTOR GUANYLYLTRANSFERASE"/>
    <property type="match status" value="1"/>
</dbReference>
<feature type="binding site" evidence="8">
    <location>
        <position position="25"/>
    </location>
    <ligand>
        <name>GTP</name>
        <dbReference type="ChEBI" id="CHEBI:37565"/>
    </ligand>
</feature>
<evidence type="ECO:0000256" key="1">
    <source>
        <dbReference type="ARBA" id="ARBA00022490"/>
    </source>
</evidence>
<keyword evidence="7 8" id="KW-0501">Molybdenum cofactor biosynthesis</keyword>
<dbReference type="EMBL" id="DRDR01000047">
    <property type="protein sequence ID" value="HDL60020.1"/>
    <property type="molecule type" value="Genomic_DNA"/>
</dbReference>
<dbReference type="EC" id="2.7.7.77" evidence="8"/>
<protein>
    <recommendedName>
        <fullName evidence="8">Probable molybdenum cofactor guanylyltransferase</fullName>
        <shortName evidence="8">MoCo guanylyltransferase</shortName>
        <ecNumber evidence="8">2.7.7.77</ecNumber>
    </recommendedName>
    <alternativeName>
        <fullName evidence="8">GTP:molybdopterin guanylyltransferase</fullName>
    </alternativeName>
    <alternativeName>
        <fullName evidence="8">Mo-MPT guanylyltransferase</fullName>
    </alternativeName>
    <alternativeName>
        <fullName evidence="8">Molybdopterin guanylyltransferase</fullName>
    </alternativeName>
    <alternativeName>
        <fullName evidence="8">Molybdopterin-guanine dinucleotide synthase</fullName>
        <shortName evidence="8">MGD synthase</shortName>
    </alternativeName>
</protein>
<evidence type="ECO:0000256" key="2">
    <source>
        <dbReference type="ARBA" id="ARBA00022679"/>
    </source>
</evidence>
<dbReference type="PANTHER" id="PTHR19136:SF81">
    <property type="entry name" value="MOLYBDENUM COFACTOR GUANYLYLTRANSFERASE"/>
    <property type="match status" value="1"/>
</dbReference>
<comment type="caution">
    <text evidence="8">Lacks conserved residue(s) required for the propagation of feature annotation.</text>
</comment>
<evidence type="ECO:0000256" key="5">
    <source>
        <dbReference type="ARBA" id="ARBA00022842"/>
    </source>
</evidence>
<dbReference type="Proteomes" id="UP000886381">
    <property type="component" value="Unassembled WGS sequence"/>
</dbReference>
<dbReference type="GO" id="GO:0006777">
    <property type="term" value="P:Mo-molybdopterin cofactor biosynthetic process"/>
    <property type="evidence" value="ECO:0007669"/>
    <property type="project" value="UniProtKB-KW"/>
</dbReference>
<comment type="similarity">
    <text evidence="8">Belongs to the MobA family.</text>
</comment>
<feature type="binding site" evidence="8">
    <location>
        <begin position="13"/>
        <end position="15"/>
    </location>
    <ligand>
        <name>GTP</name>
        <dbReference type="ChEBI" id="CHEBI:37565"/>
    </ligand>
</feature>
<comment type="subcellular location">
    <subcellularLocation>
        <location evidence="8">Cytoplasm</location>
    </subcellularLocation>
</comment>
<dbReference type="Pfam" id="PF12804">
    <property type="entry name" value="NTP_transf_3"/>
    <property type="match status" value="1"/>
</dbReference>
<comment type="function">
    <text evidence="8">Transfers a GMP moiety from GTP to Mo-molybdopterin (Mo-MPT) cofactor (Moco or molybdenum cofactor) to form Mo-molybdopterin guanine dinucleotide (Mo-MGD) cofactor.</text>
</comment>
<evidence type="ECO:0000259" key="9">
    <source>
        <dbReference type="Pfam" id="PF12804"/>
    </source>
</evidence>
<dbReference type="HAMAP" id="MF_00316">
    <property type="entry name" value="MobA"/>
    <property type="match status" value="1"/>
</dbReference>
<feature type="binding site" evidence="8">
    <location>
        <position position="99"/>
    </location>
    <ligand>
        <name>GTP</name>
        <dbReference type="ChEBI" id="CHEBI:37565"/>
    </ligand>
</feature>
<evidence type="ECO:0000256" key="8">
    <source>
        <dbReference type="HAMAP-Rule" id="MF_00316"/>
    </source>
</evidence>
<dbReference type="InterPro" id="IPR013482">
    <property type="entry name" value="Molybde_CF_guanTrfase"/>
</dbReference>
<dbReference type="GO" id="GO:0005737">
    <property type="term" value="C:cytoplasm"/>
    <property type="evidence" value="ECO:0007669"/>
    <property type="project" value="UniProtKB-SubCell"/>
</dbReference>